<proteinExistence type="predicted"/>
<organism evidence="2 3">
    <name type="scientific">Armillaria solidipes</name>
    <dbReference type="NCBI Taxonomy" id="1076256"/>
    <lineage>
        <taxon>Eukaryota</taxon>
        <taxon>Fungi</taxon>
        <taxon>Dikarya</taxon>
        <taxon>Basidiomycota</taxon>
        <taxon>Agaricomycotina</taxon>
        <taxon>Agaricomycetes</taxon>
        <taxon>Agaricomycetidae</taxon>
        <taxon>Agaricales</taxon>
        <taxon>Marasmiineae</taxon>
        <taxon>Physalacriaceae</taxon>
        <taxon>Armillaria</taxon>
    </lineage>
</organism>
<evidence type="ECO:0000256" key="1">
    <source>
        <dbReference type="SAM" id="MobiDB-lite"/>
    </source>
</evidence>
<evidence type="ECO:0000313" key="3">
    <source>
        <dbReference type="Proteomes" id="UP000218334"/>
    </source>
</evidence>
<keyword evidence="3" id="KW-1185">Reference proteome</keyword>
<sequence length="204" mass="23058">MPLGGWSSTRGFLVKELREQRLSVPVEGIHTSDLYLTCWACSVGGLLAVRVCHDHFDEVVVVEPEAWIKFPETGRSDPWNQESKRSSDPSKTLPTETHLRMWGNVTYAEHGGVLPKTEPACPRPVEDHLRPETSLFHDTIQPRHARAPWLPEECGWIYCILTDLGIYETYKHSQRMDGDIVQLCFSSLGVGDLPVTLEKCKAFT</sequence>
<feature type="region of interest" description="Disordered" evidence="1">
    <location>
        <begin position="73"/>
        <end position="95"/>
    </location>
</feature>
<protein>
    <submittedName>
        <fullName evidence="2">Uncharacterized protein</fullName>
    </submittedName>
</protein>
<gene>
    <name evidence="2" type="ORF">ARMSODRAFT_975299</name>
</gene>
<dbReference type="EMBL" id="KZ293430">
    <property type="protein sequence ID" value="PBK68981.1"/>
    <property type="molecule type" value="Genomic_DNA"/>
</dbReference>
<reference evidence="3" key="1">
    <citation type="journal article" date="2017" name="Nat. Ecol. Evol.">
        <title>Genome expansion and lineage-specific genetic innovations in the forest pathogenic fungi Armillaria.</title>
        <authorList>
            <person name="Sipos G."/>
            <person name="Prasanna A.N."/>
            <person name="Walter M.C."/>
            <person name="O'Connor E."/>
            <person name="Balint B."/>
            <person name="Krizsan K."/>
            <person name="Kiss B."/>
            <person name="Hess J."/>
            <person name="Varga T."/>
            <person name="Slot J."/>
            <person name="Riley R."/>
            <person name="Boka B."/>
            <person name="Rigling D."/>
            <person name="Barry K."/>
            <person name="Lee J."/>
            <person name="Mihaltcheva S."/>
            <person name="LaButti K."/>
            <person name="Lipzen A."/>
            <person name="Waldron R."/>
            <person name="Moloney N.M."/>
            <person name="Sperisen C."/>
            <person name="Kredics L."/>
            <person name="Vagvoelgyi C."/>
            <person name="Patrignani A."/>
            <person name="Fitzpatrick D."/>
            <person name="Nagy I."/>
            <person name="Doyle S."/>
            <person name="Anderson J.B."/>
            <person name="Grigoriev I.V."/>
            <person name="Gueldener U."/>
            <person name="Muensterkoetter M."/>
            <person name="Nagy L.G."/>
        </authorList>
    </citation>
    <scope>NUCLEOTIDE SEQUENCE [LARGE SCALE GENOMIC DNA]</scope>
    <source>
        <strain evidence="3">28-4</strain>
    </source>
</reference>
<accession>A0A2H3BDM7</accession>
<dbReference type="Proteomes" id="UP000218334">
    <property type="component" value="Unassembled WGS sequence"/>
</dbReference>
<evidence type="ECO:0000313" key="2">
    <source>
        <dbReference type="EMBL" id="PBK68981.1"/>
    </source>
</evidence>
<dbReference type="AlphaFoldDB" id="A0A2H3BDM7"/>
<name>A0A2H3BDM7_9AGAR</name>